<comment type="subcellular location">
    <subcellularLocation>
        <location evidence="1">Membrane</location>
        <topology evidence="1">Multi-pass membrane protein</topology>
    </subcellularLocation>
</comment>
<feature type="domain" description="Amino acid transporter transmembrane" evidence="6">
    <location>
        <begin position="2"/>
        <end position="277"/>
    </location>
</feature>
<protein>
    <recommendedName>
        <fullName evidence="6">Amino acid transporter transmembrane domain-containing protein</fullName>
    </recommendedName>
</protein>
<feature type="transmembrane region" description="Helical" evidence="5">
    <location>
        <begin position="60"/>
        <end position="78"/>
    </location>
</feature>
<evidence type="ECO:0000256" key="3">
    <source>
        <dbReference type="ARBA" id="ARBA00022989"/>
    </source>
</evidence>
<sequence length="314" mass="32817">MTSLLVVTGDALSLALESSATLAAMHSLGRTRLVLLDVCFVVLPLSWVQSPYSLRHSNGAAVFCTMLTVALLVTRGFMATGDAASPAEAAPSGSSALLALPIIMLSLACQVQVPCVYGELQERSLPRMSSALFTVGSLCFCLYSAVAVAGLVLAARSGYAIVPGNVLDCLPAGDTLALAMRVVMGVAVLLVYPMLCLPCRSTLDHLVFQGGAALPEKTLSWRLRHATETLLIVGVTTAIATANTDLASIFGFTGATAGAVISYILPPACFLKLWRHRTGPERAASSGWAVLSCLILATVTPLSLVITWRELVPA</sequence>
<dbReference type="PANTHER" id="PTHR22950">
    <property type="entry name" value="AMINO ACID TRANSPORTER"/>
    <property type="match status" value="1"/>
</dbReference>
<dbReference type="GO" id="GO:0016020">
    <property type="term" value="C:membrane"/>
    <property type="evidence" value="ECO:0007669"/>
    <property type="project" value="UniProtKB-SubCell"/>
</dbReference>
<proteinExistence type="predicted"/>
<keyword evidence="2 5" id="KW-0812">Transmembrane</keyword>
<dbReference type="Pfam" id="PF01490">
    <property type="entry name" value="Aa_trans"/>
    <property type="match status" value="1"/>
</dbReference>
<evidence type="ECO:0000256" key="4">
    <source>
        <dbReference type="ARBA" id="ARBA00023136"/>
    </source>
</evidence>
<feature type="transmembrane region" description="Helical" evidence="5">
    <location>
        <begin position="132"/>
        <end position="155"/>
    </location>
</feature>
<organism evidence="7">
    <name type="scientific">Alexandrium catenella</name>
    <name type="common">Red tide dinoflagellate</name>
    <name type="synonym">Gonyaulax catenella</name>
    <dbReference type="NCBI Taxonomy" id="2925"/>
    <lineage>
        <taxon>Eukaryota</taxon>
        <taxon>Sar</taxon>
        <taxon>Alveolata</taxon>
        <taxon>Dinophyceae</taxon>
        <taxon>Gonyaulacales</taxon>
        <taxon>Pyrocystaceae</taxon>
        <taxon>Alexandrium</taxon>
    </lineage>
</organism>
<gene>
    <name evidence="7" type="ORF">ACAT0790_LOCUS62512</name>
</gene>
<evidence type="ECO:0000256" key="2">
    <source>
        <dbReference type="ARBA" id="ARBA00022692"/>
    </source>
</evidence>
<feature type="transmembrane region" description="Helical" evidence="5">
    <location>
        <begin position="249"/>
        <end position="274"/>
    </location>
</feature>
<reference evidence="7" key="1">
    <citation type="submission" date="2021-01" db="EMBL/GenBank/DDBJ databases">
        <authorList>
            <person name="Corre E."/>
            <person name="Pelletier E."/>
            <person name="Niang G."/>
            <person name="Scheremetjew M."/>
            <person name="Finn R."/>
            <person name="Kale V."/>
            <person name="Holt S."/>
            <person name="Cochrane G."/>
            <person name="Meng A."/>
            <person name="Brown T."/>
            <person name="Cohen L."/>
        </authorList>
    </citation>
    <scope>NUCLEOTIDE SEQUENCE</scope>
    <source>
        <strain evidence="7">OF101</strain>
    </source>
</reference>
<name>A0A7S1WTJ9_ALECA</name>
<evidence type="ECO:0000256" key="1">
    <source>
        <dbReference type="ARBA" id="ARBA00004141"/>
    </source>
</evidence>
<evidence type="ECO:0000313" key="7">
    <source>
        <dbReference type="EMBL" id="CAD9185738.1"/>
    </source>
</evidence>
<accession>A0A7S1WTJ9</accession>
<dbReference type="InterPro" id="IPR013057">
    <property type="entry name" value="AA_transpt_TM"/>
</dbReference>
<feature type="transmembrane region" description="Helical" evidence="5">
    <location>
        <begin position="98"/>
        <end position="120"/>
    </location>
</feature>
<dbReference type="EMBL" id="HBGE01104900">
    <property type="protein sequence ID" value="CAD9185738.1"/>
    <property type="molecule type" value="Transcribed_RNA"/>
</dbReference>
<keyword evidence="3 5" id="KW-1133">Transmembrane helix</keyword>
<keyword evidence="4 5" id="KW-0472">Membrane</keyword>
<feature type="transmembrane region" description="Helical" evidence="5">
    <location>
        <begin position="226"/>
        <end position="243"/>
    </location>
</feature>
<evidence type="ECO:0000256" key="5">
    <source>
        <dbReference type="SAM" id="Phobius"/>
    </source>
</evidence>
<feature type="transmembrane region" description="Helical" evidence="5">
    <location>
        <begin position="286"/>
        <end position="308"/>
    </location>
</feature>
<dbReference type="AlphaFoldDB" id="A0A7S1WTJ9"/>
<feature type="transmembrane region" description="Helical" evidence="5">
    <location>
        <begin position="175"/>
        <end position="195"/>
    </location>
</feature>
<dbReference type="GO" id="GO:0015179">
    <property type="term" value="F:L-amino acid transmembrane transporter activity"/>
    <property type="evidence" value="ECO:0007669"/>
    <property type="project" value="TreeGrafter"/>
</dbReference>
<evidence type="ECO:0000259" key="6">
    <source>
        <dbReference type="Pfam" id="PF01490"/>
    </source>
</evidence>